<evidence type="ECO:0000256" key="2">
    <source>
        <dbReference type="ARBA" id="ARBA00022737"/>
    </source>
</evidence>
<feature type="compositionally biased region" description="Polar residues" evidence="4">
    <location>
        <begin position="42"/>
        <end position="51"/>
    </location>
</feature>
<dbReference type="PROSITE" id="PS00678">
    <property type="entry name" value="WD_REPEATS_1"/>
    <property type="match status" value="10"/>
</dbReference>
<dbReference type="InterPro" id="IPR007111">
    <property type="entry name" value="NACHT_NTPase"/>
</dbReference>
<dbReference type="SMART" id="SM00320">
    <property type="entry name" value="WD40"/>
    <property type="match status" value="13"/>
</dbReference>
<feature type="compositionally biased region" description="Basic and acidic residues" evidence="4">
    <location>
        <begin position="22"/>
        <end position="41"/>
    </location>
</feature>
<dbReference type="SUPFAM" id="SSF50998">
    <property type="entry name" value="Quinoprotein alcohol dehydrogenase-like"/>
    <property type="match status" value="1"/>
</dbReference>
<dbReference type="InterPro" id="IPR011047">
    <property type="entry name" value="Quinoprotein_ADH-like_sf"/>
</dbReference>
<feature type="repeat" description="WD" evidence="3">
    <location>
        <begin position="1346"/>
        <end position="1387"/>
    </location>
</feature>
<dbReference type="PROSITE" id="PS50837">
    <property type="entry name" value="NACHT"/>
    <property type="match status" value="1"/>
</dbReference>
<dbReference type="Gene3D" id="3.40.50.300">
    <property type="entry name" value="P-loop containing nucleotide triphosphate hydrolases"/>
    <property type="match status" value="1"/>
</dbReference>
<keyword evidence="2" id="KW-0677">Repeat</keyword>
<evidence type="ECO:0000256" key="1">
    <source>
        <dbReference type="ARBA" id="ARBA00022574"/>
    </source>
</evidence>
<feature type="repeat" description="WD" evidence="3">
    <location>
        <begin position="1175"/>
        <end position="1207"/>
    </location>
</feature>
<dbReference type="InterPro" id="IPR001680">
    <property type="entry name" value="WD40_rpt"/>
</dbReference>
<dbReference type="InterPro" id="IPR015943">
    <property type="entry name" value="WD40/YVTN_repeat-like_dom_sf"/>
</dbReference>
<feature type="repeat" description="WD" evidence="3">
    <location>
        <begin position="885"/>
        <end position="917"/>
    </location>
</feature>
<protein>
    <submittedName>
        <fullName evidence="6">WD40 repeat-like protein</fullName>
    </submittedName>
</protein>
<feature type="repeat" description="WD" evidence="3">
    <location>
        <begin position="1217"/>
        <end position="1258"/>
    </location>
</feature>
<dbReference type="InterPro" id="IPR027417">
    <property type="entry name" value="P-loop_NTPase"/>
</dbReference>
<feature type="compositionally biased region" description="Basic and acidic residues" evidence="4">
    <location>
        <begin position="1"/>
        <end position="13"/>
    </location>
</feature>
<dbReference type="PROSITE" id="PS50082">
    <property type="entry name" value="WD_REPEATS_2"/>
    <property type="match status" value="13"/>
</dbReference>
<dbReference type="OrthoDB" id="538223at2759"/>
<feature type="repeat" description="WD" evidence="3">
    <location>
        <begin position="1005"/>
        <end position="1046"/>
    </location>
</feature>
<dbReference type="Gene3D" id="2.130.10.10">
    <property type="entry name" value="YVTN repeat-like/Quinoprotein amine dehydrogenase"/>
    <property type="match status" value="6"/>
</dbReference>
<dbReference type="Pfam" id="PF24883">
    <property type="entry name" value="NPHP3_N"/>
    <property type="match status" value="1"/>
</dbReference>
<feature type="repeat" description="WD" evidence="3">
    <location>
        <begin position="919"/>
        <end position="960"/>
    </location>
</feature>
<dbReference type="CDD" id="cd00200">
    <property type="entry name" value="WD40"/>
    <property type="match status" value="2"/>
</dbReference>
<proteinExistence type="predicted"/>
<feature type="repeat" description="WD" evidence="3">
    <location>
        <begin position="1389"/>
        <end position="1423"/>
    </location>
</feature>
<dbReference type="STRING" id="1314800.A0A1B7MTD3"/>
<dbReference type="SUPFAM" id="SSF50978">
    <property type="entry name" value="WD40 repeat-like"/>
    <property type="match status" value="1"/>
</dbReference>
<feature type="repeat" description="WD" evidence="3">
    <location>
        <begin position="962"/>
        <end position="1003"/>
    </location>
</feature>
<feature type="domain" description="NACHT" evidence="5">
    <location>
        <begin position="332"/>
        <end position="481"/>
    </location>
</feature>
<keyword evidence="1 3" id="KW-0853">WD repeat</keyword>
<feature type="repeat" description="WD" evidence="3">
    <location>
        <begin position="1048"/>
        <end position="1089"/>
    </location>
</feature>
<dbReference type="InterPro" id="IPR036322">
    <property type="entry name" value="WD40_repeat_dom_sf"/>
</dbReference>
<evidence type="ECO:0000313" key="7">
    <source>
        <dbReference type="Proteomes" id="UP000092154"/>
    </source>
</evidence>
<evidence type="ECO:0000256" key="4">
    <source>
        <dbReference type="SAM" id="MobiDB-lite"/>
    </source>
</evidence>
<name>A0A1B7MTD3_9AGAM</name>
<dbReference type="Proteomes" id="UP000092154">
    <property type="component" value="Unassembled WGS sequence"/>
</dbReference>
<dbReference type="EMBL" id="KV448460">
    <property type="protein sequence ID" value="OAX35869.1"/>
    <property type="molecule type" value="Genomic_DNA"/>
</dbReference>
<dbReference type="InterPro" id="IPR020472">
    <property type="entry name" value="WD40_PAC1"/>
</dbReference>
<dbReference type="PRINTS" id="PR00320">
    <property type="entry name" value="GPROTEINBRPT"/>
</dbReference>
<evidence type="ECO:0000256" key="3">
    <source>
        <dbReference type="PROSITE-ProRule" id="PRU00221"/>
    </source>
</evidence>
<dbReference type="InParanoid" id="A0A1B7MTD3"/>
<organism evidence="6 7">
    <name type="scientific">Rhizopogon vinicolor AM-OR11-026</name>
    <dbReference type="NCBI Taxonomy" id="1314800"/>
    <lineage>
        <taxon>Eukaryota</taxon>
        <taxon>Fungi</taxon>
        <taxon>Dikarya</taxon>
        <taxon>Basidiomycota</taxon>
        <taxon>Agaricomycotina</taxon>
        <taxon>Agaricomycetes</taxon>
        <taxon>Agaricomycetidae</taxon>
        <taxon>Boletales</taxon>
        <taxon>Suillineae</taxon>
        <taxon>Rhizopogonaceae</taxon>
        <taxon>Rhizopogon</taxon>
    </lineage>
</organism>
<dbReference type="InterPro" id="IPR053299">
    <property type="entry name" value="ASTRA_WD_repeat"/>
</dbReference>
<evidence type="ECO:0000313" key="6">
    <source>
        <dbReference type="EMBL" id="OAX35869.1"/>
    </source>
</evidence>
<dbReference type="InterPro" id="IPR019775">
    <property type="entry name" value="WD40_repeat_CS"/>
</dbReference>
<feature type="repeat" description="WD" evidence="3">
    <location>
        <begin position="1134"/>
        <end position="1175"/>
    </location>
</feature>
<sequence length="1524" mass="165376">MTEGNTPRKEPWRLLKRRHSDRHLSDEFDSSGRRTANESERSSLPPSQTGSGPDRPRLVRDLLRKVKKPFTRSAGQSPGPAPMTSSTAETQQLDEQLMRKRIDDVTQSLAGISHLSGTHKIASAKDNLQSVPDAISTASAALKPLKAFNSIANGLADIHPYAKVALSIFTCAPKMILDQADRDDAVSALLTKVSEVYDFITEGGTLAEIQSMQATYVKMSQQTLICADFIANYSETKNAWERLAKNVLGETDAMIQSYNNALDTLMQQFRDRAARDTIVIVHHMAESLDLIGIEHAAGAGLNPSKCCLPGTRQDLLAEIEDWISSTEEGMSRVLWLSGAAGRGKSAVVHTIANRYIERGGLASCFCFDRTRKADRLQDKIFTTIASDLADCNLIVRRALAKAVHDDNRLKRTADLSKQFRGLILGPTKNKLLEAISTPVLIVIDALDESGEEDSREQILHLLASQLNELSANVRVIVTSRPLEDIQKFLAASHIRRLSMDDISLESAGRDIQRYVSTKLVDLRDTFNDADFQRLTQKSDGLFEWARLACEYIKGTNRVRVDPMSRFKAVVAKTAVHGTALKGTRLLDDMYGHMLEEVIREDEYEEVIPAFRSVMGQLIASLEPLPKVALTAMRLHFPMDDRRYKIDDVIGSMGSLITGAADSQIPIHPLHVSFYDFLTDESRSNKFFVNLSSIQRDVTFASLRVMERELRFNICSLESSYLPNSAVSDLEKRVKGAISPELSYSCRLWGTHLKATGFESSLAEEVQRFFDGERLLFWLEALALMKVLGGSTGTLSSVADWLAGHAEYTDINDAVKDTRHFVRTFAPTIIHSTPHLYLSALSFTPTQSRIRRFAEKFPRIPQVVAGHVKYWPLVEKILRADVTPFAIAISQDGRRIVCGSEEGMIVVWDMETGDALGVPLRGHTNRVTSVVISPDGTRIISGSYDKTVWVWDADSGQPLGAPLQGHTGGVTSVAISPDGTRIVSGSDDTTIRVWDADTGKPLGAPLQGHTGGVTSVAISLDGTRIVSGSGDKTVQVWDADNGKPLGAPLQGHTSGVSSVAILPDGTRIVSGSYDKTIQVWDADTGKPLGTPLQGDAGLVTCIAISPDGTRIVSGSYHKTIRVWDADTGKPLGAPLQGHTAGIASVPISPDGTRIVSGSDDETVRVWDADTGKPLGAPLHTDCVYFVAISPDGTRIFSSSDDKTIRVWDADGKPLDAPLQGHTVLVSSIAISLDGTRIVSGSGDTTIRVWDADSGKPLGAPLQGHTGWVRSVAISPDGTRIVSGSSDMTIRVWDADTGKPLGAPLQGHTGRVYSVTISPDGTRIVSGSADTTIRVWDADTGKPLGAPLREHTDWVNSVAISPDGTRIVSGSDDKTIRVWDADTGKPLGAPLQGHTDRVRSVAISPDGTCIVSGSDDGTIRVWNLEFLDDQLVHVPIICLSSSMTHALSSPSSFLHTSDSPVQTKVGWFVGSEGRLLLWIPIALYPATYATGNTLVIPNDALELDLSCFAHGTSWHECQHREAASCS</sequence>
<dbReference type="SUPFAM" id="SSF52540">
    <property type="entry name" value="P-loop containing nucleoside triphosphate hydrolases"/>
    <property type="match status" value="1"/>
</dbReference>
<keyword evidence="7" id="KW-1185">Reference proteome</keyword>
<feature type="repeat" description="WD" evidence="3">
    <location>
        <begin position="1260"/>
        <end position="1301"/>
    </location>
</feature>
<feature type="region of interest" description="Disordered" evidence="4">
    <location>
        <begin position="69"/>
        <end position="91"/>
    </location>
</feature>
<dbReference type="Pfam" id="PF00400">
    <property type="entry name" value="WD40"/>
    <property type="match status" value="13"/>
</dbReference>
<accession>A0A1B7MTD3</accession>
<reference evidence="6 7" key="1">
    <citation type="submission" date="2016-06" db="EMBL/GenBank/DDBJ databases">
        <title>Comparative genomics of the ectomycorrhizal sister species Rhizopogon vinicolor and Rhizopogon vesiculosus (Basidiomycota: Boletales) reveals a divergence of the mating type B locus.</title>
        <authorList>
            <consortium name="DOE Joint Genome Institute"/>
            <person name="Mujic A.B."/>
            <person name="Kuo A."/>
            <person name="Tritt A."/>
            <person name="Lipzen A."/>
            <person name="Chen C."/>
            <person name="Johnson J."/>
            <person name="Sharma A."/>
            <person name="Barry K."/>
            <person name="Grigoriev I.V."/>
            <person name="Spatafora J.W."/>
        </authorList>
    </citation>
    <scope>NUCLEOTIDE SEQUENCE [LARGE SCALE GENOMIC DNA]</scope>
    <source>
        <strain evidence="6 7">AM-OR11-026</strain>
    </source>
</reference>
<dbReference type="InterPro" id="IPR056884">
    <property type="entry name" value="NPHP3-like_N"/>
</dbReference>
<evidence type="ECO:0000259" key="5">
    <source>
        <dbReference type="PROSITE" id="PS50837"/>
    </source>
</evidence>
<feature type="region of interest" description="Disordered" evidence="4">
    <location>
        <begin position="1"/>
        <end position="57"/>
    </location>
</feature>
<feature type="repeat" description="WD" evidence="3">
    <location>
        <begin position="1091"/>
        <end position="1132"/>
    </location>
</feature>
<gene>
    <name evidence="6" type="ORF">K503DRAFT_773040</name>
</gene>
<dbReference type="PANTHER" id="PTHR44156">
    <property type="entry name" value="SUPERNUMERARY LIMBS, ISOFORM B-RELATED"/>
    <property type="match status" value="1"/>
</dbReference>
<dbReference type="PROSITE" id="PS50294">
    <property type="entry name" value="WD_REPEATS_REGION"/>
    <property type="match status" value="12"/>
</dbReference>
<feature type="repeat" description="WD" evidence="3">
    <location>
        <begin position="1303"/>
        <end position="1344"/>
    </location>
</feature>